<feature type="transmembrane region" description="Helical" evidence="8">
    <location>
        <begin position="37"/>
        <end position="54"/>
    </location>
</feature>
<comment type="function">
    <text evidence="8">Essential component of the vacuolar proton pump (V-ATPase), a multimeric enzyme that catalyzes the translocation of protons across the membranes. Required for assembly and activity of the V-ATPase.</text>
</comment>
<dbReference type="PANTHER" id="PTHR11629:SF63">
    <property type="entry name" value="V-TYPE PROTON ATPASE SUBUNIT A"/>
    <property type="match status" value="1"/>
</dbReference>
<evidence type="ECO:0000256" key="5">
    <source>
        <dbReference type="ARBA" id="ARBA00022989"/>
    </source>
</evidence>
<sequence length="82" mass="9135">MFGDIGHGLTLLGFGIYLVFWKESIANPIIRMLLPHRYMLTLMGFFAAYCGFIYNDYLSISLDLFGSCFDLDGVTAGDPIPS</sequence>
<proteinExistence type="inferred from homology"/>
<dbReference type="AlphaFoldDB" id="A0A5K1HTF3"/>
<keyword evidence="3 8" id="KW-0813">Transport</keyword>
<dbReference type="GO" id="GO:0051117">
    <property type="term" value="F:ATPase binding"/>
    <property type="evidence" value="ECO:0007669"/>
    <property type="project" value="TreeGrafter"/>
</dbReference>
<keyword evidence="6 8" id="KW-0406">Ion transport</keyword>
<reference evidence="9" key="1">
    <citation type="submission" date="2019-09" db="EMBL/GenBank/DDBJ databases">
        <authorList>
            <person name="Zhang L."/>
        </authorList>
    </citation>
    <scope>NUCLEOTIDE SEQUENCE</scope>
</reference>
<organism evidence="9">
    <name type="scientific">Nymphaea colorata</name>
    <name type="common">pocket water lily</name>
    <dbReference type="NCBI Taxonomy" id="210225"/>
    <lineage>
        <taxon>Eukaryota</taxon>
        <taxon>Viridiplantae</taxon>
        <taxon>Streptophyta</taxon>
        <taxon>Embryophyta</taxon>
        <taxon>Tracheophyta</taxon>
        <taxon>Spermatophyta</taxon>
        <taxon>Magnoliopsida</taxon>
        <taxon>Nymphaeales</taxon>
        <taxon>Nymphaeaceae</taxon>
        <taxon>Nymphaea</taxon>
    </lineage>
</organism>
<dbReference type="GO" id="GO:0033179">
    <property type="term" value="C:proton-transporting V-type ATPase, V0 domain"/>
    <property type="evidence" value="ECO:0007669"/>
    <property type="project" value="InterPro"/>
</dbReference>
<evidence type="ECO:0000313" key="9">
    <source>
        <dbReference type="EMBL" id="VVW89997.1"/>
    </source>
</evidence>
<dbReference type="Pfam" id="PF01496">
    <property type="entry name" value="V_ATPase_I"/>
    <property type="match status" value="1"/>
</dbReference>
<comment type="similarity">
    <text evidence="2 8">Belongs to the V-ATPase 116 kDa subunit family.</text>
</comment>
<dbReference type="PANTHER" id="PTHR11629">
    <property type="entry name" value="VACUOLAR PROTON ATPASES"/>
    <property type="match status" value="1"/>
</dbReference>
<evidence type="ECO:0000256" key="1">
    <source>
        <dbReference type="ARBA" id="ARBA00004141"/>
    </source>
</evidence>
<comment type="caution">
    <text evidence="8">Lacks conserved residue(s) required for the propagation of feature annotation.</text>
</comment>
<keyword evidence="7 8" id="KW-0472">Membrane</keyword>
<dbReference type="GO" id="GO:0007035">
    <property type="term" value="P:vacuolar acidification"/>
    <property type="evidence" value="ECO:0007669"/>
    <property type="project" value="TreeGrafter"/>
</dbReference>
<evidence type="ECO:0000256" key="2">
    <source>
        <dbReference type="ARBA" id="ARBA00009904"/>
    </source>
</evidence>
<evidence type="ECO:0000256" key="6">
    <source>
        <dbReference type="ARBA" id="ARBA00023065"/>
    </source>
</evidence>
<dbReference type="GO" id="GO:0046961">
    <property type="term" value="F:proton-transporting ATPase activity, rotational mechanism"/>
    <property type="evidence" value="ECO:0007669"/>
    <property type="project" value="InterPro"/>
</dbReference>
<evidence type="ECO:0000256" key="3">
    <source>
        <dbReference type="ARBA" id="ARBA00022448"/>
    </source>
</evidence>
<evidence type="ECO:0000256" key="7">
    <source>
        <dbReference type="ARBA" id="ARBA00023136"/>
    </source>
</evidence>
<accession>A0A5K1HTF3</accession>
<keyword evidence="5 8" id="KW-1133">Transmembrane helix</keyword>
<protein>
    <recommendedName>
        <fullName evidence="8">V-type proton ATPase subunit a</fullName>
    </recommendedName>
</protein>
<feature type="transmembrane region" description="Helical" evidence="8">
    <location>
        <begin position="6"/>
        <end position="25"/>
    </location>
</feature>
<evidence type="ECO:0000256" key="4">
    <source>
        <dbReference type="ARBA" id="ARBA00022692"/>
    </source>
</evidence>
<keyword evidence="8" id="KW-0375">Hydrogen ion transport</keyword>
<dbReference type="InterPro" id="IPR002490">
    <property type="entry name" value="V-ATPase_116kDa_su"/>
</dbReference>
<dbReference type="GO" id="GO:0016471">
    <property type="term" value="C:vacuolar proton-transporting V-type ATPase complex"/>
    <property type="evidence" value="ECO:0007669"/>
    <property type="project" value="TreeGrafter"/>
</dbReference>
<name>A0A5K1HTF3_9MAGN</name>
<keyword evidence="4 8" id="KW-0812">Transmembrane</keyword>
<evidence type="ECO:0000256" key="8">
    <source>
        <dbReference type="RuleBase" id="RU361189"/>
    </source>
</evidence>
<dbReference type="EMBL" id="LR722249">
    <property type="protein sequence ID" value="VVW89997.1"/>
    <property type="molecule type" value="Genomic_DNA"/>
</dbReference>
<gene>
    <name evidence="9" type="ORF">NYM_LOCUS30553</name>
</gene>
<comment type="subcellular location">
    <subcellularLocation>
        <location evidence="1">Membrane</location>
        <topology evidence="1">Multi-pass membrane protein</topology>
    </subcellularLocation>
</comment>